<evidence type="ECO:0000313" key="10">
    <source>
        <dbReference type="Proteomes" id="UP000487882"/>
    </source>
</evidence>
<dbReference type="GO" id="GO:0030245">
    <property type="term" value="P:cellulose catabolic process"/>
    <property type="evidence" value="ECO:0007669"/>
    <property type="project" value="UniProtKB-KW"/>
</dbReference>
<dbReference type="GO" id="GO:0008422">
    <property type="term" value="F:beta-glucosidase activity"/>
    <property type="evidence" value="ECO:0007669"/>
    <property type="project" value="TreeGrafter"/>
</dbReference>
<keyword evidence="10" id="KW-1185">Reference proteome</keyword>
<keyword evidence="6" id="KW-0624">Polysaccharide degradation</keyword>
<gene>
    <name evidence="9" type="ORF">GSD1FS_1459</name>
</gene>
<comment type="similarity">
    <text evidence="1 7">Belongs to the glycosyl hydrolase 5 (cellulase A) family.</text>
</comment>
<accession>A0A7K1J610</accession>
<comment type="caution">
    <text evidence="9">The sequence shown here is derived from an EMBL/GenBank/DDBJ whole genome shotgun (WGS) entry which is preliminary data.</text>
</comment>
<evidence type="ECO:0000256" key="2">
    <source>
        <dbReference type="ARBA" id="ARBA00022801"/>
    </source>
</evidence>
<dbReference type="RefSeq" id="WP_196425057.1">
    <property type="nucleotide sequence ID" value="NZ_WNLP01000007.1"/>
</dbReference>
<dbReference type="Gene3D" id="3.20.20.80">
    <property type="entry name" value="Glycosidases"/>
    <property type="match status" value="1"/>
</dbReference>
<dbReference type="GO" id="GO:0005576">
    <property type="term" value="C:extracellular region"/>
    <property type="evidence" value="ECO:0007669"/>
    <property type="project" value="TreeGrafter"/>
</dbReference>
<evidence type="ECO:0000256" key="3">
    <source>
        <dbReference type="ARBA" id="ARBA00023001"/>
    </source>
</evidence>
<evidence type="ECO:0000259" key="8">
    <source>
        <dbReference type="Pfam" id="PF00150"/>
    </source>
</evidence>
<dbReference type="SUPFAM" id="SSF51445">
    <property type="entry name" value="(Trans)glycosidases"/>
    <property type="match status" value="1"/>
</dbReference>
<keyword evidence="5 7" id="KW-0326">Glycosidase</keyword>
<evidence type="ECO:0000256" key="7">
    <source>
        <dbReference type="RuleBase" id="RU361153"/>
    </source>
</evidence>
<sequence>MAHNTTRLYHHGINLGGWLAQYDFTGSHPLTPQQRDEHFLSFIREEDIQRIHDWGFDHVRVPIDGRSLLAADATLPAQVIAALDRCLDWCASRGMAVIFDLHDFEGNEYGQMQRPIPLLTDSRIQWRFLRFWRWFATRFRDYPGEMLMFELFNEISDATAYSWRLLYKQAVRVIRSVDNDRMILIGSNHQNSVNYLNQLDLLDDSHVMYTFHYYDPQVFTHQKAHFSEELRDFGQTITYPGDISAFGEYLRAHPQWLSKHSLTADETRNDRALMERLLADAADFVEYSGQRLYCGEYGVIDTAPPEETVKWLADFWQISDSMGFGRALWNYKALDFGLVDASGTIVHPQLVQALSTNS</sequence>
<name>A0A7K1J610_9BIFI</name>
<feature type="domain" description="Glycoside hydrolase family 5" evidence="8">
    <location>
        <begin position="44"/>
        <end position="332"/>
    </location>
</feature>
<keyword evidence="4" id="KW-0119">Carbohydrate metabolism</keyword>
<dbReference type="AlphaFoldDB" id="A0A7K1J610"/>
<evidence type="ECO:0000256" key="4">
    <source>
        <dbReference type="ARBA" id="ARBA00023277"/>
    </source>
</evidence>
<dbReference type="InterPro" id="IPR050386">
    <property type="entry name" value="Glycosyl_hydrolase_5"/>
</dbReference>
<dbReference type="Pfam" id="PF00150">
    <property type="entry name" value="Cellulase"/>
    <property type="match status" value="1"/>
</dbReference>
<evidence type="ECO:0000256" key="5">
    <source>
        <dbReference type="ARBA" id="ARBA00023295"/>
    </source>
</evidence>
<dbReference type="GO" id="GO:0009986">
    <property type="term" value="C:cell surface"/>
    <property type="evidence" value="ECO:0007669"/>
    <property type="project" value="TreeGrafter"/>
</dbReference>
<dbReference type="Proteomes" id="UP000487882">
    <property type="component" value="Unassembled WGS sequence"/>
</dbReference>
<keyword evidence="2 7" id="KW-0378">Hydrolase</keyword>
<dbReference type="EMBL" id="WNLP01000007">
    <property type="protein sequence ID" value="MUH60108.1"/>
    <property type="molecule type" value="Genomic_DNA"/>
</dbReference>
<protein>
    <submittedName>
        <fullName evidence="9">Cellulase</fullName>
    </submittedName>
</protein>
<evidence type="ECO:0000313" key="9">
    <source>
        <dbReference type="EMBL" id="MUH60108.1"/>
    </source>
</evidence>
<dbReference type="InterPro" id="IPR017853">
    <property type="entry name" value="GH"/>
</dbReference>
<keyword evidence="3" id="KW-0136">Cellulose degradation</keyword>
<dbReference type="PANTHER" id="PTHR31297">
    <property type="entry name" value="GLUCAN ENDO-1,6-BETA-GLUCOSIDASE B"/>
    <property type="match status" value="1"/>
</dbReference>
<proteinExistence type="inferred from homology"/>
<reference evidence="9 10" key="1">
    <citation type="submission" date="2019-09" db="EMBL/GenBank/DDBJ databases">
        <title>Bifidobacterium canis sp. nov., isolated from the digestive tract of German Shepherd dog puppy.</title>
        <authorList>
            <person name="Bunesova V."/>
        </authorList>
    </citation>
    <scope>NUCLEOTIDE SEQUENCE [LARGE SCALE GENOMIC DNA]</scope>
    <source>
        <strain evidence="9 10">GSD1FS</strain>
    </source>
</reference>
<evidence type="ECO:0000256" key="6">
    <source>
        <dbReference type="ARBA" id="ARBA00023326"/>
    </source>
</evidence>
<organism evidence="9 10">
    <name type="scientific">Bifidobacterium canis</name>
    <dbReference type="NCBI Taxonomy" id="2610880"/>
    <lineage>
        <taxon>Bacteria</taxon>
        <taxon>Bacillati</taxon>
        <taxon>Actinomycetota</taxon>
        <taxon>Actinomycetes</taxon>
        <taxon>Bifidobacteriales</taxon>
        <taxon>Bifidobacteriaceae</taxon>
        <taxon>Bifidobacterium</taxon>
    </lineage>
</organism>
<evidence type="ECO:0000256" key="1">
    <source>
        <dbReference type="ARBA" id="ARBA00005641"/>
    </source>
</evidence>
<dbReference type="InterPro" id="IPR001547">
    <property type="entry name" value="Glyco_hydro_5"/>
</dbReference>
<dbReference type="PANTHER" id="PTHR31297:SF41">
    <property type="entry name" value="ENDOGLUCANASE, PUTATIVE (AFU_ORTHOLOGUE AFUA_5G01830)-RELATED"/>
    <property type="match status" value="1"/>
</dbReference>